<dbReference type="AlphaFoldDB" id="A0A1U0TE25"/>
<evidence type="ECO:0000313" key="1">
    <source>
        <dbReference type="EMBL" id="SKL84291.1"/>
    </source>
</evidence>
<organism evidence="1 2">
    <name type="scientific">Mycobacteroides abscessus subsp. massiliense</name>
    <dbReference type="NCBI Taxonomy" id="1962118"/>
    <lineage>
        <taxon>Bacteria</taxon>
        <taxon>Bacillati</taxon>
        <taxon>Actinomycetota</taxon>
        <taxon>Actinomycetes</taxon>
        <taxon>Mycobacteriales</taxon>
        <taxon>Mycobacteriaceae</taxon>
        <taxon>Mycobacteroides</taxon>
        <taxon>Mycobacteroides abscessus</taxon>
    </lineage>
</organism>
<dbReference type="Proteomes" id="UP000190074">
    <property type="component" value="Unassembled WGS sequence"/>
</dbReference>
<dbReference type="EMBL" id="FVGW01000002">
    <property type="protein sequence ID" value="SKL84291.1"/>
    <property type="molecule type" value="Genomic_DNA"/>
</dbReference>
<proteinExistence type="predicted"/>
<reference evidence="1 2" key="1">
    <citation type="submission" date="2016-11" db="EMBL/GenBank/DDBJ databases">
        <authorList>
            <consortium name="Pathogen Informatics"/>
        </authorList>
    </citation>
    <scope>NUCLEOTIDE SEQUENCE [LARGE SCALE GENOMIC DNA]</scope>
    <source>
        <strain evidence="1 2">911</strain>
    </source>
</reference>
<sequence length="166" mass="18754">MTGPILAVPQSFTAMYDTWAGVADRNTDLDNEPDIRPITATVLFRYRLPQGWAFRAANYDPRPTDFALDTFEGRLDEGRLRHPNGTLGLKLFANTALLSWPADLYIDISFSNVVFNRGDRTWRNFAIIAPVTAGTEVNLTTVQRYPFLTPQQYEGWFQNNPAPNPA</sequence>
<accession>A0A1U0TE25</accession>
<name>A0A1U0TE25_9MYCO</name>
<dbReference type="RefSeq" id="WP_079626582.1">
    <property type="nucleotide sequence ID" value="NZ_FVGW01000002.1"/>
</dbReference>
<gene>
    <name evidence="1" type="ORF">SAMEA2259716_01818</name>
</gene>
<evidence type="ECO:0000313" key="2">
    <source>
        <dbReference type="Proteomes" id="UP000190074"/>
    </source>
</evidence>
<protein>
    <submittedName>
        <fullName evidence="1">Uncharacterized protein</fullName>
    </submittedName>
</protein>